<protein>
    <submittedName>
        <fullName evidence="1">Uncharacterized protein</fullName>
    </submittedName>
</protein>
<gene>
    <name evidence="1" type="ORF">SAMN05216387_11536</name>
</gene>
<keyword evidence="2" id="KW-1185">Reference proteome</keyword>
<dbReference type="Proteomes" id="UP000198620">
    <property type="component" value="Unassembled WGS sequence"/>
</dbReference>
<accession>A0A1H7R730</accession>
<organism evidence="1 2">
    <name type="scientific">Nitrosovibrio tenuis</name>
    <dbReference type="NCBI Taxonomy" id="1233"/>
    <lineage>
        <taxon>Bacteria</taxon>
        <taxon>Pseudomonadati</taxon>
        <taxon>Pseudomonadota</taxon>
        <taxon>Betaproteobacteria</taxon>
        <taxon>Nitrosomonadales</taxon>
        <taxon>Nitrosomonadaceae</taxon>
        <taxon>Nitrosovibrio</taxon>
    </lineage>
</organism>
<dbReference type="STRING" id="1233.SAMN05216387_11536"/>
<proteinExistence type="predicted"/>
<dbReference type="AlphaFoldDB" id="A0A1H7R730"/>
<evidence type="ECO:0000313" key="2">
    <source>
        <dbReference type="Proteomes" id="UP000198620"/>
    </source>
</evidence>
<name>A0A1H7R730_9PROT</name>
<sequence length="66" mass="7654">MKDEDEGRQLVFDFSSQVVANSKRAIETLRLVYVANNEFKATQNLNNIDIRSRVLENLLKTRITKV</sequence>
<evidence type="ECO:0000313" key="1">
    <source>
        <dbReference type="EMBL" id="SEL56041.1"/>
    </source>
</evidence>
<dbReference type="EMBL" id="FOBH01000015">
    <property type="protein sequence ID" value="SEL56041.1"/>
    <property type="molecule type" value="Genomic_DNA"/>
</dbReference>
<reference evidence="1 2" key="1">
    <citation type="submission" date="2016-10" db="EMBL/GenBank/DDBJ databases">
        <authorList>
            <person name="de Groot N.N."/>
        </authorList>
    </citation>
    <scope>NUCLEOTIDE SEQUENCE [LARGE SCALE GENOMIC DNA]</scope>
    <source>
        <strain evidence="1 2">Nv1</strain>
    </source>
</reference>